<keyword evidence="3" id="KW-1185">Reference proteome</keyword>
<reference evidence="2 3" key="1">
    <citation type="submission" date="2011-02" db="EMBL/GenBank/DDBJ databases">
        <title>The Genome Sequence of Sphaeroforma arctica JP610.</title>
        <authorList>
            <consortium name="The Broad Institute Genome Sequencing Platform"/>
            <person name="Russ C."/>
            <person name="Cuomo C."/>
            <person name="Young S.K."/>
            <person name="Zeng Q."/>
            <person name="Gargeya S."/>
            <person name="Alvarado L."/>
            <person name="Berlin A."/>
            <person name="Chapman S.B."/>
            <person name="Chen Z."/>
            <person name="Freedman E."/>
            <person name="Gellesch M."/>
            <person name="Goldberg J."/>
            <person name="Griggs A."/>
            <person name="Gujja S."/>
            <person name="Heilman E."/>
            <person name="Heiman D."/>
            <person name="Howarth C."/>
            <person name="Mehta T."/>
            <person name="Neiman D."/>
            <person name="Pearson M."/>
            <person name="Roberts A."/>
            <person name="Saif S."/>
            <person name="Shea T."/>
            <person name="Shenoy N."/>
            <person name="Sisk P."/>
            <person name="Stolte C."/>
            <person name="Sykes S."/>
            <person name="White J."/>
            <person name="Yandava C."/>
            <person name="Burger G."/>
            <person name="Gray M.W."/>
            <person name="Holland P.W.H."/>
            <person name="King N."/>
            <person name="Lang F.B.F."/>
            <person name="Roger A.J."/>
            <person name="Ruiz-Trillo I."/>
            <person name="Haas B."/>
            <person name="Nusbaum C."/>
            <person name="Birren B."/>
        </authorList>
    </citation>
    <scope>NUCLEOTIDE SEQUENCE [LARGE SCALE GENOMIC DNA]</scope>
    <source>
        <strain evidence="2 3">JP610</strain>
    </source>
</reference>
<name>A0A0L0FYW5_9EUKA</name>
<evidence type="ECO:0000313" key="2">
    <source>
        <dbReference type="EMBL" id="KNC81751.1"/>
    </source>
</evidence>
<evidence type="ECO:0000256" key="1">
    <source>
        <dbReference type="SAM" id="MobiDB-lite"/>
    </source>
</evidence>
<accession>A0A0L0FYW5</accession>
<dbReference type="RefSeq" id="XP_014155653.1">
    <property type="nucleotide sequence ID" value="XM_014300178.1"/>
</dbReference>
<protein>
    <submittedName>
        <fullName evidence="2">Uncharacterized protein</fullName>
    </submittedName>
</protein>
<dbReference type="GeneID" id="25906440"/>
<evidence type="ECO:0000313" key="3">
    <source>
        <dbReference type="Proteomes" id="UP000054560"/>
    </source>
</evidence>
<proteinExistence type="predicted"/>
<gene>
    <name evidence="2" type="ORF">SARC_05936</name>
</gene>
<dbReference type="Proteomes" id="UP000054560">
    <property type="component" value="Unassembled WGS sequence"/>
</dbReference>
<dbReference type="EMBL" id="KQ242000">
    <property type="protein sequence ID" value="KNC81751.1"/>
    <property type="molecule type" value="Genomic_DNA"/>
</dbReference>
<sequence>MTDKKEPSRKRTKTDSESSVKAAESKTVECVYENSVKNSVRFKETEKDGIFGTVYIKNAFAKDYKRLRITVEFLDE</sequence>
<organism evidence="2 3">
    <name type="scientific">Sphaeroforma arctica JP610</name>
    <dbReference type="NCBI Taxonomy" id="667725"/>
    <lineage>
        <taxon>Eukaryota</taxon>
        <taxon>Ichthyosporea</taxon>
        <taxon>Ichthyophonida</taxon>
        <taxon>Sphaeroforma</taxon>
    </lineage>
</organism>
<dbReference type="AlphaFoldDB" id="A0A0L0FYW5"/>
<feature type="region of interest" description="Disordered" evidence="1">
    <location>
        <begin position="1"/>
        <end position="25"/>
    </location>
</feature>
<feature type="compositionally biased region" description="Basic and acidic residues" evidence="1">
    <location>
        <begin position="13"/>
        <end position="25"/>
    </location>
</feature>